<keyword evidence="1" id="KW-0808">Transferase</keyword>
<gene>
    <name evidence="1" type="ORF">K8U80_02430</name>
</gene>
<accession>A0A921LQS5</accession>
<proteinExistence type="predicted"/>
<dbReference type="Proteomes" id="UP000746751">
    <property type="component" value="Unassembled WGS sequence"/>
</dbReference>
<reference evidence="1" key="1">
    <citation type="journal article" date="2021" name="PeerJ">
        <title>Extensive microbial diversity within the chicken gut microbiome revealed by metagenomics and culture.</title>
        <authorList>
            <person name="Gilroy R."/>
            <person name="Ravi A."/>
            <person name="Getino M."/>
            <person name="Pursley I."/>
            <person name="Horton D.L."/>
            <person name="Alikhan N.F."/>
            <person name="Baker D."/>
            <person name="Gharbi K."/>
            <person name="Hall N."/>
            <person name="Watson M."/>
            <person name="Adriaenssens E.M."/>
            <person name="Foster-Nyarko E."/>
            <person name="Jarju S."/>
            <person name="Secka A."/>
            <person name="Antonio M."/>
            <person name="Oren A."/>
            <person name="Chaudhuri R.R."/>
            <person name="La Ragione R."/>
            <person name="Hildebrand F."/>
            <person name="Pallen M.J."/>
        </authorList>
    </citation>
    <scope>NUCLEOTIDE SEQUENCE</scope>
    <source>
        <strain evidence="1">ChiGjej2B2-7701</strain>
    </source>
</reference>
<comment type="caution">
    <text evidence="1">The sequence shown here is derived from an EMBL/GenBank/DDBJ whole genome shotgun (WGS) entry which is preliminary data.</text>
</comment>
<dbReference type="PANTHER" id="PTHR43300">
    <property type="entry name" value="ACETYLTRANSFERASE"/>
    <property type="match status" value="1"/>
</dbReference>
<dbReference type="EMBL" id="DYVF01000020">
    <property type="protein sequence ID" value="HJG30234.1"/>
    <property type="molecule type" value="Genomic_DNA"/>
</dbReference>
<sequence>MVIRTMGRKEGVCAVSLIRRVLRKTARGGGGSQAFAERLRRKGVAVGEGTYFFDPQSTRIDCQRPHMLSVGSNVKVAAGVIVLCHDYSRSVLIDAFGENVGEAAVTSIGSNVFIGMNAIVLMGSRIGDDCVIGAGSVVSGSIPPRSVAAGNPAKVICSIDDFYRKRKERELVSAELFAKEFVRANGRPPKVAEMTDAFSWLFLPHTEETLERYPELFRMSGVNRESAVAAFLASSPAYPNYEAWLGSIGLAR</sequence>
<keyword evidence="1" id="KW-0012">Acyltransferase</keyword>
<dbReference type="PANTHER" id="PTHR43300:SF11">
    <property type="entry name" value="ACETYLTRANSFERASE RV3034C-RELATED"/>
    <property type="match status" value="1"/>
</dbReference>
<name>A0A921LQS5_9ACTN</name>
<protein>
    <submittedName>
        <fullName evidence="1">Acyltransferase</fullName>
    </submittedName>
</protein>
<evidence type="ECO:0000313" key="1">
    <source>
        <dbReference type="EMBL" id="HJG30234.1"/>
    </source>
</evidence>
<dbReference type="InterPro" id="IPR011004">
    <property type="entry name" value="Trimer_LpxA-like_sf"/>
</dbReference>
<dbReference type="SUPFAM" id="SSF51161">
    <property type="entry name" value="Trimeric LpxA-like enzymes"/>
    <property type="match status" value="1"/>
</dbReference>
<reference evidence="1" key="2">
    <citation type="submission" date="2021-09" db="EMBL/GenBank/DDBJ databases">
        <authorList>
            <person name="Gilroy R."/>
        </authorList>
    </citation>
    <scope>NUCLEOTIDE SEQUENCE</scope>
    <source>
        <strain evidence="1">ChiGjej2B2-7701</strain>
    </source>
</reference>
<dbReference type="AlphaFoldDB" id="A0A921LQS5"/>
<organism evidence="1 2">
    <name type="scientific">Collinsella ihumii</name>
    <dbReference type="NCBI Taxonomy" id="1720204"/>
    <lineage>
        <taxon>Bacteria</taxon>
        <taxon>Bacillati</taxon>
        <taxon>Actinomycetota</taxon>
        <taxon>Coriobacteriia</taxon>
        <taxon>Coriobacteriales</taxon>
        <taxon>Coriobacteriaceae</taxon>
        <taxon>Collinsella</taxon>
    </lineage>
</organism>
<dbReference type="Pfam" id="PF00132">
    <property type="entry name" value="Hexapep"/>
    <property type="match status" value="1"/>
</dbReference>
<dbReference type="CDD" id="cd04647">
    <property type="entry name" value="LbH_MAT_like"/>
    <property type="match status" value="1"/>
</dbReference>
<evidence type="ECO:0000313" key="2">
    <source>
        <dbReference type="Proteomes" id="UP000746751"/>
    </source>
</evidence>
<dbReference type="InterPro" id="IPR001451">
    <property type="entry name" value="Hexapep"/>
</dbReference>
<dbReference type="GO" id="GO:0016746">
    <property type="term" value="F:acyltransferase activity"/>
    <property type="evidence" value="ECO:0007669"/>
    <property type="project" value="UniProtKB-KW"/>
</dbReference>
<dbReference type="InterPro" id="IPR050179">
    <property type="entry name" value="Trans_hexapeptide_repeat"/>
</dbReference>
<dbReference type="Gene3D" id="2.160.10.10">
    <property type="entry name" value="Hexapeptide repeat proteins"/>
    <property type="match status" value="1"/>
</dbReference>